<dbReference type="AlphaFoldDB" id="A0A2N8ZKT5"/>
<dbReference type="KEGG" id="vta:B0886"/>
<gene>
    <name evidence="1" type="ORF">VTAP4600_B0886</name>
</gene>
<dbReference type="Proteomes" id="UP000235828">
    <property type="component" value="Chromosome B"/>
</dbReference>
<proteinExistence type="predicted"/>
<evidence type="ECO:0000313" key="1">
    <source>
        <dbReference type="EMBL" id="SON52497.1"/>
    </source>
</evidence>
<organism evidence="1 2">
    <name type="scientific">Vibrio tapetis subsp. tapetis</name>
    <dbReference type="NCBI Taxonomy" id="1671868"/>
    <lineage>
        <taxon>Bacteria</taxon>
        <taxon>Pseudomonadati</taxon>
        <taxon>Pseudomonadota</taxon>
        <taxon>Gammaproteobacteria</taxon>
        <taxon>Vibrionales</taxon>
        <taxon>Vibrionaceae</taxon>
        <taxon>Vibrio</taxon>
    </lineage>
</organism>
<evidence type="ECO:0000313" key="2">
    <source>
        <dbReference type="Proteomes" id="UP000235828"/>
    </source>
</evidence>
<name>A0A2N8ZKT5_9VIBR</name>
<reference evidence="1 2" key="1">
    <citation type="submission" date="2017-10" db="EMBL/GenBank/DDBJ databases">
        <authorList>
            <person name="Banno H."/>
            <person name="Chua N.-H."/>
        </authorList>
    </citation>
    <scope>NUCLEOTIDE SEQUENCE [LARGE SCALE GENOMIC DNA]</scope>
    <source>
        <strain evidence="1">Vibrio tapetis CECT4600</strain>
    </source>
</reference>
<protein>
    <submittedName>
        <fullName evidence="1">Uncharacterized protein</fullName>
    </submittedName>
</protein>
<dbReference type="EMBL" id="LT960612">
    <property type="protein sequence ID" value="SON52497.1"/>
    <property type="molecule type" value="Genomic_DNA"/>
</dbReference>
<keyword evidence="2" id="KW-1185">Reference proteome</keyword>
<accession>A0A2N8ZKT5</accession>
<sequence length="60" mass="6560">MFNKIGSQTGTKTVILLLSAGSRQKELTGSEGIIKADYSDGRHKDARKNQDTLNGLSFVY</sequence>